<dbReference type="KEGG" id="bman:114252752"/>
<feature type="domain" description="CCHC-type" evidence="2">
    <location>
        <begin position="211"/>
        <end position="227"/>
    </location>
</feature>
<gene>
    <name evidence="4" type="primary">LOC114252752</name>
</gene>
<dbReference type="Gene3D" id="4.10.60.10">
    <property type="entry name" value="Zinc finger, CCHC-type"/>
    <property type="match status" value="1"/>
</dbReference>
<evidence type="ECO:0000313" key="4">
    <source>
        <dbReference type="RefSeq" id="XP_028043169.1"/>
    </source>
</evidence>
<dbReference type="SUPFAM" id="SSF57756">
    <property type="entry name" value="Retrovirus zinc finger-like domains"/>
    <property type="match status" value="1"/>
</dbReference>
<reference evidence="4" key="1">
    <citation type="submission" date="2025-08" db="UniProtKB">
        <authorList>
            <consortium name="RefSeq"/>
        </authorList>
    </citation>
    <scope>IDENTIFICATION</scope>
    <source>
        <tissue evidence="4">Silk gland</tissue>
    </source>
</reference>
<proteinExistence type="predicted"/>
<dbReference type="OrthoDB" id="6772952at2759"/>
<evidence type="ECO:0000313" key="3">
    <source>
        <dbReference type="Proteomes" id="UP000504629"/>
    </source>
</evidence>
<dbReference type="GeneID" id="114252752"/>
<dbReference type="PANTHER" id="PTHR33198:SF19">
    <property type="entry name" value="CCHC-TYPE DOMAIN-CONTAINING PROTEIN"/>
    <property type="match status" value="1"/>
</dbReference>
<evidence type="ECO:0000259" key="2">
    <source>
        <dbReference type="SMART" id="SM00343"/>
    </source>
</evidence>
<dbReference type="PANTHER" id="PTHR33198">
    <property type="entry name" value="ANK_REP_REGION DOMAIN-CONTAINING PROTEIN-RELATED"/>
    <property type="match status" value="1"/>
</dbReference>
<sequence>MFGTSSLSVLSSFDHQNQDWKTYKSRLQQWCIANGIDEQSDKAGIKRRAVLLSALTESTYQLASNLALPDDIATKSYESILGILDEHFIPKRCGFAERYNFYAAMQQNGETHGQWAARLRGLAAHCAFKNLEESLLDKFVMGMLRGPERERLFAQEIRELTLSKAVELAESVRCAREGAAAAVVPETSGREGVFKIAQQAKGSADRTAGEKCLVCGYKNHKTSECRFSKFKCRICDRKGHLRRMCPRNKVKHLEQGNDDDEGDDAHRTQLTSYRGPYP</sequence>
<dbReference type="RefSeq" id="XP_028043169.1">
    <property type="nucleotide sequence ID" value="XM_028187368.1"/>
</dbReference>
<dbReference type="InterPro" id="IPR001878">
    <property type="entry name" value="Znf_CCHC"/>
</dbReference>
<feature type="region of interest" description="Disordered" evidence="1">
    <location>
        <begin position="252"/>
        <end position="278"/>
    </location>
</feature>
<feature type="domain" description="CCHC-type" evidence="2">
    <location>
        <begin position="231"/>
        <end position="247"/>
    </location>
</feature>
<evidence type="ECO:0000256" key="1">
    <source>
        <dbReference type="SAM" id="MobiDB-lite"/>
    </source>
</evidence>
<dbReference type="SMART" id="SM00343">
    <property type="entry name" value="ZnF_C2HC"/>
    <property type="match status" value="2"/>
</dbReference>
<dbReference type="GO" id="GO:0003676">
    <property type="term" value="F:nucleic acid binding"/>
    <property type="evidence" value="ECO:0007669"/>
    <property type="project" value="InterPro"/>
</dbReference>
<dbReference type="Proteomes" id="UP000504629">
    <property type="component" value="Unplaced"/>
</dbReference>
<protein>
    <submittedName>
        <fullName evidence="4">Uncharacterized protein LOC114252752</fullName>
    </submittedName>
</protein>
<organism evidence="3 4">
    <name type="scientific">Bombyx mandarina</name>
    <name type="common">Wild silk moth</name>
    <name type="synonym">Wild silkworm</name>
    <dbReference type="NCBI Taxonomy" id="7092"/>
    <lineage>
        <taxon>Eukaryota</taxon>
        <taxon>Metazoa</taxon>
        <taxon>Ecdysozoa</taxon>
        <taxon>Arthropoda</taxon>
        <taxon>Hexapoda</taxon>
        <taxon>Insecta</taxon>
        <taxon>Pterygota</taxon>
        <taxon>Neoptera</taxon>
        <taxon>Endopterygota</taxon>
        <taxon>Lepidoptera</taxon>
        <taxon>Glossata</taxon>
        <taxon>Ditrysia</taxon>
        <taxon>Bombycoidea</taxon>
        <taxon>Bombycidae</taxon>
        <taxon>Bombycinae</taxon>
        <taxon>Bombyx</taxon>
    </lineage>
</organism>
<accession>A0A6J2KSL9</accession>
<name>A0A6J2KSL9_BOMMA</name>
<keyword evidence="3" id="KW-1185">Reference proteome</keyword>
<dbReference type="AlphaFoldDB" id="A0A6J2KSL9"/>
<dbReference type="GO" id="GO:0008270">
    <property type="term" value="F:zinc ion binding"/>
    <property type="evidence" value="ECO:0007669"/>
    <property type="project" value="InterPro"/>
</dbReference>
<dbReference type="InterPro" id="IPR036875">
    <property type="entry name" value="Znf_CCHC_sf"/>
</dbReference>